<keyword evidence="3" id="KW-0813">Transport</keyword>
<evidence type="ECO:0000313" key="14">
    <source>
        <dbReference type="Proteomes" id="UP001320148"/>
    </source>
</evidence>
<dbReference type="InterPro" id="IPR045187">
    <property type="entry name" value="CcO_II"/>
</dbReference>
<name>A0ABM7PNX9_9BACT</name>
<dbReference type="PROSITE" id="PS51007">
    <property type="entry name" value="CYTC"/>
    <property type="match status" value="1"/>
</dbReference>
<dbReference type="Proteomes" id="UP001320148">
    <property type="component" value="Chromosome"/>
</dbReference>
<dbReference type="PROSITE" id="PS00078">
    <property type="entry name" value="COX2"/>
    <property type="match status" value="1"/>
</dbReference>
<keyword evidence="4 10" id="KW-0349">Heme</keyword>
<evidence type="ECO:0000256" key="10">
    <source>
        <dbReference type="PROSITE-ProRule" id="PRU00433"/>
    </source>
</evidence>
<evidence type="ECO:0000256" key="9">
    <source>
        <dbReference type="ARBA" id="ARBA00023136"/>
    </source>
</evidence>
<evidence type="ECO:0000256" key="4">
    <source>
        <dbReference type="ARBA" id="ARBA00022617"/>
    </source>
</evidence>
<keyword evidence="8" id="KW-0186">Copper</keyword>
<dbReference type="Gene3D" id="1.10.760.10">
    <property type="entry name" value="Cytochrome c-like domain"/>
    <property type="match status" value="1"/>
</dbReference>
<evidence type="ECO:0000256" key="3">
    <source>
        <dbReference type="ARBA" id="ARBA00022448"/>
    </source>
</evidence>
<evidence type="ECO:0000313" key="13">
    <source>
        <dbReference type="EMBL" id="BCS98760.1"/>
    </source>
</evidence>
<protein>
    <recommendedName>
        <fullName evidence="15">Cytochrome c domain-containing protein</fullName>
    </recommendedName>
</protein>
<dbReference type="PANTHER" id="PTHR22888">
    <property type="entry name" value="CYTOCHROME C OXIDASE, SUBUNIT II"/>
    <property type="match status" value="1"/>
</dbReference>
<dbReference type="Gene3D" id="2.60.40.420">
    <property type="entry name" value="Cupredoxins - blue copper proteins"/>
    <property type="match status" value="1"/>
</dbReference>
<dbReference type="PROSITE" id="PS50857">
    <property type="entry name" value="COX2_CUA"/>
    <property type="match status" value="1"/>
</dbReference>
<feature type="domain" description="Cytochrome c" evidence="12">
    <location>
        <begin position="173"/>
        <end position="309"/>
    </location>
</feature>
<evidence type="ECO:0000256" key="2">
    <source>
        <dbReference type="ARBA" id="ARBA00007866"/>
    </source>
</evidence>
<comment type="similarity">
    <text evidence="2">Belongs to the cytochrome c oxidase subunit 2 family.</text>
</comment>
<proteinExistence type="inferred from homology"/>
<reference evidence="13 14" key="1">
    <citation type="submission" date="2021-02" db="EMBL/GenBank/DDBJ databases">
        <title>Complete genome of Desulfoluna sp. strain ASN36.</title>
        <authorList>
            <person name="Takahashi A."/>
            <person name="Kojima H."/>
            <person name="Fukui M."/>
        </authorList>
    </citation>
    <scope>NUCLEOTIDE SEQUENCE [LARGE SCALE GENOMIC DNA]</scope>
    <source>
        <strain evidence="13 14">ASN36</strain>
    </source>
</reference>
<keyword evidence="5 10" id="KW-0479">Metal-binding</keyword>
<accession>A0ABM7PNX9</accession>
<evidence type="ECO:0000256" key="1">
    <source>
        <dbReference type="ARBA" id="ARBA00004370"/>
    </source>
</evidence>
<dbReference type="InterPro" id="IPR036909">
    <property type="entry name" value="Cyt_c-like_dom_sf"/>
</dbReference>
<keyword evidence="14" id="KW-1185">Reference proteome</keyword>
<evidence type="ECO:0000256" key="5">
    <source>
        <dbReference type="ARBA" id="ARBA00022723"/>
    </source>
</evidence>
<comment type="subcellular location">
    <subcellularLocation>
        <location evidence="1">Membrane</location>
    </subcellularLocation>
</comment>
<evidence type="ECO:0000256" key="7">
    <source>
        <dbReference type="ARBA" id="ARBA00023004"/>
    </source>
</evidence>
<keyword evidence="9" id="KW-0472">Membrane</keyword>
<sequence length="325" mass="36233">MKETLALIALLITLVAVPGSVAWYELVYRPNLYSPTVKVFDITAVGAGSGAYTLDDVSGLTYWWKRYKPMTLILTTGDEVILNVHSGDVVHQFYIPTLNVGPADVVPGKVTTLRFTAGAPGVYQYFCTTMCGKCHCYMTGWVVISDGVKSVDAPAPILCPICFVEFDRPEEGDLIDLGDYLYQEMTCNACHGQGGRGGVHNPNYAKTYVPDHLTTASKIFLRTEEDAEAFNQTLLKYGGVEELEEPPDISLIPLVMDRYMALKEIIRNGSEPEKQDPQGPSPPLWMPAWKYMLTDHEIDALISYFIYLYPWEEAEEESIEADETT</sequence>
<dbReference type="InterPro" id="IPR001505">
    <property type="entry name" value="Copper_CuA"/>
</dbReference>
<evidence type="ECO:0000259" key="12">
    <source>
        <dbReference type="PROSITE" id="PS51007"/>
    </source>
</evidence>
<evidence type="ECO:0000259" key="11">
    <source>
        <dbReference type="PROSITE" id="PS50857"/>
    </source>
</evidence>
<feature type="domain" description="Cytochrome oxidase subunit II copper A binding" evidence="11">
    <location>
        <begin position="49"/>
        <end position="157"/>
    </location>
</feature>
<dbReference type="SUPFAM" id="SSF46626">
    <property type="entry name" value="Cytochrome c"/>
    <property type="match status" value="1"/>
</dbReference>
<dbReference type="RefSeq" id="WP_236890134.1">
    <property type="nucleotide sequence ID" value="NZ_AP024488.1"/>
</dbReference>
<dbReference type="InterPro" id="IPR002429">
    <property type="entry name" value="CcO_II-like_C"/>
</dbReference>
<evidence type="ECO:0000256" key="6">
    <source>
        <dbReference type="ARBA" id="ARBA00022982"/>
    </source>
</evidence>
<dbReference type="EMBL" id="AP024488">
    <property type="protein sequence ID" value="BCS98760.1"/>
    <property type="molecule type" value="Genomic_DNA"/>
</dbReference>
<dbReference type="PANTHER" id="PTHR22888:SF9">
    <property type="entry name" value="CYTOCHROME C OXIDASE SUBUNIT 2"/>
    <property type="match status" value="1"/>
</dbReference>
<keyword evidence="6" id="KW-0249">Electron transport</keyword>
<evidence type="ECO:0008006" key="15">
    <source>
        <dbReference type="Google" id="ProtNLM"/>
    </source>
</evidence>
<gene>
    <name evidence="13" type="ORF">DSLASN_43920</name>
</gene>
<dbReference type="Pfam" id="PF00116">
    <property type="entry name" value="COX2"/>
    <property type="match status" value="1"/>
</dbReference>
<keyword evidence="7 10" id="KW-0408">Iron</keyword>
<dbReference type="SUPFAM" id="SSF49503">
    <property type="entry name" value="Cupredoxins"/>
    <property type="match status" value="1"/>
</dbReference>
<dbReference type="InterPro" id="IPR008972">
    <property type="entry name" value="Cupredoxin"/>
</dbReference>
<organism evidence="13 14">
    <name type="scientific">Desulfoluna limicola</name>
    <dbReference type="NCBI Taxonomy" id="2810562"/>
    <lineage>
        <taxon>Bacteria</taxon>
        <taxon>Pseudomonadati</taxon>
        <taxon>Thermodesulfobacteriota</taxon>
        <taxon>Desulfobacteria</taxon>
        <taxon>Desulfobacterales</taxon>
        <taxon>Desulfolunaceae</taxon>
        <taxon>Desulfoluna</taxon>
    </lineage>
</organism>
<evidence type="ECO:0000256" key="8">
    <source>
        <dbReference type="ARBA" id="ARBA00023008"/>
    </source>
</evidence>
<dbReference type="InterPro" id="IPR009056">
    <property type="entry name" value="Cyt_c-like_dom"/>
</dbReference>